<name>A0ABP9PR65_9PSEU</name>
<dbReference type="Proteomes" id="UP001500192">
    <property type="component" value="Unassembled WGS sequence"/>
</dbReference>
<reference evidence="2" key="1">
    <citation type="journal article" date="2019" name="Int. J. Syst. Evol. Microbiol.">
        <title>The Global Catalogue of Microorganisms (GCM) 10K type strain sequencing project: providing services to taxonomists for standard genome sequencing and annotation.</title>
        <authorList>
            <consortium name="The Broad Institute Genomics Platform"/>
            <consortium name="The Broad Institute Genome Sequencing Center for Infectious Disease"/>
            <person name="Wu L."/>
            <person name="Ma J."/>
        </authorList>
    </citation>
    <scope>NUCLEOTIDE SEQUENCE [LARGE SCALE GENOMIC DNA]</scope>
    <source>
        <strain evidence="2">JCM 18054</strain>
    </source>
</reference>
<comment type="caution">
    <text evidence="1">The sequence shown here is derived from an EMBL/GenBank/DDBJ whole genome shotgun (WGS) entry which is preliminary data.</text>
</comment>
<dbReference type="EMBL" id="BAABIB010000003">
    <property type="protein sequence ID" value="GAA5150784.1"/>
    <property type="molecule type" value="Genomic_DNA"/>
</dbReference>
<keyword evidence="2" id="KW-1185">Reference proteome</keyword>
<accession>A0ABP9PR65</accession>
<evidence type="ECO:0000313" key="1">
    <source>
        <dbReference type="EMBL" id="GAA5150784.1"/>
    </source>
</evidence>
<proteinExistence type="predicted"/>
<organism evidence="1 2">
    <name type="scientific">Amycolatopsis dongchuanensis</name>
    <dbReference type="NCBI Taxonomy" id="1070866"/>
    <lineage>
        <taxon>Bacteria</taxon>
        <taxon>Bacillati</taxon>
        <taxon>Actinomycetota</taxon>
        <taxon>Actinomycetes</taxon>
        <taxon>Pseudonocardiales</taxon>
        <taxon>Pseudonocardiaceae</taxon>
        <taxon>Amycolatopsis</taxon>
    </lineage>
</organism>
<protein>
    <submittedName>
        <fullName evidence="1">Uncharacterized protein</fullName>
    </submittedName>
</protein>
<gene>
    <name evidence="1" type="ORF">GCM10023214_00600</name>
</gene>
<evidence type="ECO:0000313" key="2">
    <source>
        <dbReference type="Proteomes" id="UP001500192"/>
    </source>
</evidence>
<sequence>MTATAAVASRVALRAGLGSMADSFAWRGRKPVTEHYRIGKSAADSYFRRKIAAQAGVKER</sequence>